<evidence type="ECO:0000259" key="1">
    <source>
        <dbReference type="PROSITE" id="PS51736"/>
    </source>
</evidence>
<name>A0A917BUA1_9ACTN</name>
<dbReference type="InterPro" id="IPR011109">
    <property type="entry name" value="DNA_bind_recombinase_dom"/>
</dbReference>
<dbReference type="InterPro" id="IPR038109">
    <property type="entry name" value="DNA_bind_recomb_sf"/>
</dbReference>
<feature type="domain" description="Recombinase" evidence="2">
    <location>
        <begin position="165"/>
        <end position="319"/>
    </location>
</feature>
<comment type="caution">
    <text evidence="3">The sequence shown here is derived from an EMBL/GenBank/DDBJ whole genome shotgun (WGS) entry which is preliminary data.</text>
</comment>
<organism evidence="3 4">
    <name type="scientific">Marmoricola endophyticus</name>
    <dbReference type="NCBI Taxonomy" id="2040280"/>
    <lineage>
        <taxon>Bacteria</taxon>
        <taxon>Bacillati</taxon>
        <taxon>Actinomycetota</taxon>
        <taxon>Actinomycetes</taxon>
        <taxon>Propionibacteriales</taxon>
        <taxon>Nocardioidaceae</taxon>
        <taxon>Marmoricola</taxon>
    </lineage>
</organism>
<dbReference type="Proteomes" id="UP000649179">
    <property type="component" value="Unassembled WGS sequence"/>
</dbReference>
<dbReference type="Gene3D" id="3.40.50.1390">
    <property type="entry name" value="Resolvase, N-terminal catalytic domain"/>
    <property type="match status" value="1"/>
</dbReference>
<dbReference type="SMART" id="SM00857">
    <property type="entry name" value="Resolvase"/>
    <property type="match status" value="1"/>
</dbReference>
<evidence type="ECO:0000313" key="4">
    <source>
        <dbReference type="Proteomes" id="UP000649179"/>
    </source>
</evidence>
<dbReference type="PROSITE" id="PS51736">
    <property type="entry name" value="RECOMBINASES_3"/>
    <property type="match status" value="1"/>
</dbReference>
<dbReference type="Pfam" id="PF13408">
    <property type="entry name" value="Zn_ribbon_recom"/>
    <property type="match status" value="1"/>
</dbReference>
<dbReference type="PROSITE" id="PS51737">
    <property type="entry name" value="RECOMBINASE_DNA_BIND"/>
    <property type="match status" value="1"/>
</dbReference>
<dbReference type="GO" id="GO:0000150">
    <property type="term" value="F:DNA strand exchange activity"/>
    <property type="evidence" value="ECO:0007669"/>
    <property type="project" value="InterPro"/>
</dbReference>
<dbReference type="InterPro" id="IPR050639">
    <property type="entry name" value="SSR_resolvase"/>
</dbReference>
<keyword evidence="4" id="KW-1185">Reference proteome</keyword>
<dbReference type="PANTHER" id="PTHR30461:SF23">
    <property type="entry name" value="DNA RECOMBINASE-RELATED"/>
    <property type="match status" value="1"/>
</dbReference>
<dbReference type="EMBL" id="BMKQ01000002">
    <property type="protein sequence ID" value="GGF57040.1"/>
    <property type="molecule type" value="Genomic_DNA"/>
</dbReference>
<dbReference type="PANTHER" id="PTHR30461">
    <property type="entry name" value="DNA-INVERTASE FROM LAMBDOID PROPHAGE"/>
    <property type="match status" value="1"/>
</dbReference>
<evidence type="ECO:0008006" key="5">
    <source>
        <dbReference type="Google" id="ProtNLM"/>
    </source>
</evidence>
<dbReference type="GO" id="GO:0003677">
    <property type="term" value="F:DNA binding"/>
    <property type="evidence" value="ECO:0007669"/>
    <property type="project" value="InterPro"/>
</dbReference>
<evidence type="ECO:0000313" key="3">
    <source>
        <dbReference type="EMBL" id="GGF57040.1"/>
    </source>
</evidence>
<reference evidence="3" key="1">
    <citation type="journal article" date="2014" name="Int. J. Syst. Evol. Microbiol.">
        <title>Complete genome sequence of Corynebacterium casei LMG S-19264T (=DSM 44701T), isolated from a smear-ripened cheese.</title>
        <authorList>
            <consortium name="US DOE Joint Genome Institute (JGI-PGF)"/>
            <person name="Walter F."/>
            <person name="Albersmeier A."/>
            <person name="Kalinowski J."/>
            <person name="Ruckert C."/>
        </authorList>
    </citation>
    <scope>NUCLEOTIDE SEQUENCE</scope>
    <source>
        <strain evidence="3">CGMCC 1.16067</strain>
    </source>
</reference>
<dbReference type="SUPFAM" id="SSF53041">
    <property type="entry name" value="Resolvase-like"/>
    <property type="match status" value="1"/>
</dbReference>
<protein>
    <recommendedName>
        <fullName evidence="5">Recombinase family protein</fullName>
    </recommendedName>
</protein>
<reference evidence="3" key="2">
    <citation type="submission" date="2020-09" db="EMBL/GenBank/DDBJ databases">
        <authorList>
            <person name="Sun Q."/>
            <person name="Zhou Y."/>
        </authorList>
    </citation>
    <scope>NUCLEOTIDE SEQUENCE</scope>
    <source>
        <strain evidence="3">CGMCC 1.16067</strain>
    </source>
</reference>
<dbReference type="Gene3D" id="3.90.1750.20">
    <property type="entry name" value="Putative Large Serine Recombinase, Chain B, Domain 2"/>
    <property type="match status" value="1"/>
</dbReference>
<sequence length="537" mass="59700">MDKSTTGEEVDLYLRLSVDAEGADSIERQERDLRAWADREGLRVREVWSDAGRSGYRDVKRAGFESALAALANAEVRTLAVWKLDRLSRRGAGQIGVVLDDVERVGGRLVFLRDGLDTSSGNASRLPIVTMSEISRAESANTSLRVKSRKHTDRLAGQYLGGLPPYGYAVDDARHFVPLEPEFSSMREVVWRVLEGESLMTICRDFNERGVLTQRAKKHLAKRDRLPGPGCDCGTDEKPCKESLWRPSALSAALRSPGLAGLMPEKTTDEHGRWKAAVVAWRHPDTGETVSLMAPGREPIASEAEQARLLSVMDSRLRQYGRGSRPVRQPKSLLGGLLVCASCGRTAHTFGNSYRCRKWKADASDCAAPLSVSVEAVEEAVVRAWVGRLAQLHDEPESPLLAAVADRWLQKFDPAPLRERERLRSDLEDVKTRLASADDDHYVKATLDIERYARVSARLEEQRARLVLRLAELPQPEADLGALLDPELSLPAFTTASVPEQRDLLRLAIERVEVSRAPKRGTRFDPSSRMRVSWVGD</sequence>
<dbReference type="AlphaFoldDB" id="A0A917BUA1"/>
<evidence type="ECO:0000259" key="2">
    <source>
        <dbReference type="PROSITE" id="PS51737"/>
    </source>
</evidence>
<dbReference type="InterPro" id="IPR036162">
    <property type="entry name" value="Resolvase-like_N_sf"/>
</dbReference>
<dbReference type="Pfam" id="PF00239">
    <property type="entry name" value="Resolvase"/>
    <property type="match status" value="1"/>
</dbReference>
<feature type="domain" description="Resolvase/invertase-type recombinase catalytic" evidence="1">
    <location>
        <begin position="9"/>
        <end position="157"/>
    </location>
</feature>
<dbReference type="Pfam" id="PF07508">
    <property type="entry name" value="Recombinase"/>
    <property type="match status" value="1"/>
</dbReference>
<proteinExistence type="predicted"/>
<dbReference type="InterPro" id="IPR006119">
    <property type="entry name" value="Resolv_N"/>
</dbReference>
<dbReference type="RefSeq" id="WP_188781261.1">
    <property type="nucleotide sequence ID" value="NZ_BMKQ01000002.1"/>
</dbReference>
<dbReference type="CDD" id="cd00338">
    <property type="entry name" value="Ser_Recombinase"/>
    <property type="match status" value="1"/>
</dbReference>
<accession>A0A917BUA1</accession>
<gene>
    <name evidence="3" type="ORF">GCM10011519_33760</name>
</gene>
<dbReference type="InterPro" id="IPR025827">
    <property type="entry name" value="Zn_ribbon_recom_dom"/>
</dbReference>